<dbReference type="Proteomes" id="UP000041254">
    <property type="component" value="Unassembled WGS sequence"/>
</dbReference>
<keyword evidence="6 8" id="KW-0503">Monooxygenase</keyword>
<dbReference type="SUPFAM" id="SSF48264">
    <property type="entry name" value="Cytochrome P450"/>
    <property type="match status" value="1"/>
</dbReference>
<dbReference type="GO" id="GO:0020037">
    <property type="term" value="F:heme binding"/>
    <property type="evidence" value="ECO:0007669"/>
    <property type="project" value="InterPro"/>
</dbReference>
<comment type="similarity">
    <text evidence="1 8">Belongs to the cytochrome P450 family.</text>
</comment>
<keyword evidence="3 7" id="KW-0479">Metal-binding</keyword>
<dbReference type="AlphaFoldDB" id="A0A0G4F2B6"/>
<dbReference type="InterPro" id="IPR050196">
    <property type="entry name" value="Cytochrome_P450_Monoox"/>
</dbReference>
<dbReference type="PRINTS" id="PR00385">
    <property type="entry name" value="P450"/>
</dbReference>
<keyword evidence="4 8" id="KW-0560">Oxidoreductase</keyword>
<dbReference type="InterPro" id="IPR002401">
    <property type="entry name" value="Cyt_P450_E_grp-I"/>
</dbReference>
<evidence type="ECO:0000256" key="2">
    <source>
        <dbReference type="ARBA" id="ARBA00022617"/>
    </source>
</evidence>
<dbReference type="STRING" id="1169540.A0A0G4F2B6"/>
<sequence>MSDSRPPVTLDTWKALQYAAIGVGSYGVVRCMWAGVRYLIQLEDLKDLPRPEKLLPIVDAFGQHFSDFYNAMRDPKDPTRFHKVVNIGPSFNLGQAISINDPDMIAAVLEDNETFIKPPTSAIKEIIGNGLALSTGAVWHRQRKLLTPMFHFSALKDVSVIMAANCKQTLDRIHQTIKDKGAFECTRADLGELTLSIIIDSAFSRSFDHDWMVWAWQRIFAYPVAFFLGRMMVGPLWCRLPIPSGGGVRFHRQQIAAKIRQEMVIRRKERADGVDTHTSRGSEGGKDLLDELIAVDGIPDEMIVDEALTFLLAGHETTASVVTWAMYFLATRRDVQDRLQSELDSVVPAGETITFDAIGRLDYLRCFVKETLRMYPPVPFVGRVATKRTHVGTQVIPKGTFVWLSAYAVHRDSTYWDEPDTFKPERWADAALREAAKEFNGETPSRRGLRHTHSFIPFGAGPRNCIGQKFALLEAQVMVASLLRDFDVSLPPDYPPVIAGVAPTLVPMGLKVHLTERKKNVAAV</sequence>
<dbReference type="Gene3D" id="1.10.630.10">
    <property type="entry name" value="Cytochrome P450"/>
    <property type="match status" value="1"/>
</dbReference>
<name>A0A0G4F2B6_VITBC</name>
<dbReference type="Pfam" id="PF00067">
    <property type="entry name" value="p450"/>
    <property type="match status" value="1"/>
</dbReference>
<evidence type="ECO:0000256" key="6">
    <source>
        <dbReference type="ARBA" id="ARBA00023033"/>
    </source>
</evidence>
<evidence type="ECO:0000256" key="7">
    <source>
        <dbReference type="PIRSR" id="PIRSR602401-1"/>
    </source>
</evidence>
<keyword evidence="5 7" id="KW-0408">Iron</keyword>
<evidence type="ECO:0008006" key="11">
    <source>
        <dbReference type="Google" id="ProtNLM"/>
    </source>
</evidence>
<proteinExistence type="inferred from homology"/>
<comment type="cofactor">
    <cofactor evidence="7">
        <name>heme</name>
        <dbReference type="ChEBI" id="CHEBI:30413"/>
    </cofactor>
</comment>
<evidence type="ECO:0000313" key="10">
    <source>
        <dbReference type="Proteomes" id="UP000041254"/>
    </source>
</evidence>
<keyword evidence="2 7" id="KW-0349">Heme</keyword>
<accession>A0A0G4F2B6</accession>
<dbReference type="OMA" id="VGYDAQM"/>
<dbReference type="GO" id="GO:0016705">
    <property type="term" value="F:oxidoreductase activity, acting on paired donors, with incorporation or reduction of molecular oxygen"/>
    <property type="evidence" value="ECO:0007669"/>
    <property type="project" value="InterPro"/>
</dbReference>
<dbReference type="GO" id="GO:0005506">
    <property type="term" value="F:iron ion binding"/>
    <property type="evidence" value="ECO:0007669"/>
    <property type="project" value="InterPro"/>
</dbReference>
<organism evidence="9 10">
    <name type="scientific">Vitrella brassicaformis (strain CCMP3155)</name>
    <dbReference type="NCBI Taxonomy" id="1169540"/>
    <lineage>
        <taxon>Eukaryota</taxon>
        <taxon>Sar</taxon>
        <taxon>Alveolata</taxon>
        <taxon>Colpodellida</taxon>
        <taxon>Vitrellaceae</taxon>
        <taxon>Vitrella</taxon>
    </lineage>
</organism>
<dbReference type="InParanoid" id="A0A0G4F2B6"/>
<dbReference type="GO" id="GO:0004497">
    <property type="term" value="F:monooxygenase activity"/>
    <property type="evidence" value="ECO:0007669"/>
    <property type="project" value="UniProtKB-KW"/>
</dbReference>
<evidence type="ECO:0000256" key="1">
    <source>
        <dbReference type="ARBA" id="ARBA00010617"/>
    </source>
</evidence>
<evidence type="ECO:0000256" key="3">
    <source>
        <dbReference type="ARBA" id="ARBA00022723"/>
    </source>
</evidence>
<dbReference type="OrthoDB" id="1470350at2759"/>
<dbReference type="InterPro" id="IPR001128">
    <property type="entry name" value="Cyt_P450"/>
</dbReference>
<reference evidence="9 10" key="1">
    <citation type="submission" date="2014-11" db="EMBL/GenBank/DDBJ databases">
        <authorList>
            <person name="Zhu J."/>
            <person name="Qi W."/>
            <person name="Song R."/>
        </authorList>
    </citation>
    <scope>NUCLEOTIDE SEQUENCE [LARGE SCALE GENOMIC DNA]</scope>
</reference>
<evidence type="ECO:0000256" key="4">
    <source>
        <dbReference type="ARBA" id="ARBA00023002"/>
    </source>
</evidence>
<protein>
    <recommendedName>
        <fullName evidence="11">Cytochrome P450</fullName>
    </recommendedName>
</protein>
<keyword evidence="10" id="KW-1185">Reference proteome</keyword>
<dbReference type="PhylomeDB" id="A0A0G4F2B6"/>
<dbReference type="EMBL" id="CDMY01000362">
    <property type="protein sequence ID" value="CEM05688.1"/>
    <property type="molecule type" value="Genomic_DNA"/>
</dbReference>
<gene>
    <name evidence="9" type="ORF">Vbra_14298</name>
</gene>
<dbReference type="InterPro" id="IPR036396">
    <property type="entry name" value="Cyt_P450_sf"/>
</dbReference>
<feature type="binding site" description="axial binding residue" evidence="7">
    <location>
        <position position="465"/>
    </location>
    <ligand>
        <name>heme</name>
        <dbReference type="ChEBI" id="CHEBI:30413"/>
    </ligand>
    <ligandPart>
        <name>Fe</name>
        <dbReference type="ChEBI" id="CHEBI:18248"/>
    </ligandPart>
</feature>
<evidence type="ECO:0000256" key="5">
    <source>
        <dbReference type="ARBA" id="ARBA00023004"/>
    </source>
</evidence>
<dbReference type="PROSITE" id="PS00086">
    <property type="entry name" value="CYTOCHROME_P450"/>
    <property type="match status" value="1"/>
</dbReference>
<dbReference type="PANTHER" id="PTHR24291">
    <property type="entry name" value="CYTOCHROME P450 FAMILY 4"/>
    <property type="match status" value="1"/>
</dbReference>
<dbReference type="VEuPathDB" id="CryptoDB:Vbra_14298"/>
<dbReference type="InterPro" id="IPR017972">
    <property type="entry name" value="Cyt_P450_CS"/>
</dbReference>
<dbReference type="PANTHER" id="PTHR24291:SF50">
    <property type="entry name" value="BIFUNCTIONAL ALBAFLAVENONE MONOOXYGENASE_TERPENE SYNTHASE"/>
    <property type="match status" value="1"/>
</dbReference>
<evidence type="ECO:0000313" key="9">
    <source>
        <dbReference type="EMBL" id="CEM05688.1"/>
    </source>
</evidence>
<evidence type="ECO:0000256" key="8">
    <source>
        <dbReference type="RuleBase" id="RU000461"/>
    </source>
</evidence>
<dbReference type="PRINTS" id="PR00463">
    <property type="entry name" value="EP450I"/>
</dbReference>